<evidence type="ECO:0000313" key="8">
    <source>
        <dbReference type="EMBL" id="KAK4373275.1"/>
    </source>
</evidence>
<gene>
    <name evidence="8" type="ORF">RND71_008659</name>
</gene>
<dbReference type="PANTHER" id="PTHR33347">
    <property type="entry name" value="OSJNBA0091C07.3 PROTEIN"/>
    <property type="match status" value="1"/>
</dbReference>
<dbReference type="EMBL" id="JAVYJV010000004">
    <property type="protein sequence ID" value="KAK4373275.1"/>
    <property type="molecule type" value="Genomic_DNA"/>
</dbReference>
<keyword evidence="2" id="KW-0963">Cytoplasm</keyword>
<dbReference type="GO" id="GO:0009691">
    <property type="term" value="P:cytokinin biosynthetic process"/>
    <property type="evidence" value="ECO:0007669"/>
    <property type="project" value="UniProtKB-KW"/>
</dbReference>
<dbReference type="AlphaFoldDB" id="A0AAE1SNQ4"/>
<keyword evidence="9" id="KW-1185">Reference proteome</keyword>
<evidence type="ECO:0000256" key="5">
    <source>
        <dbReference type="ARBA" id="ARBA00023242"/>
    </source>
</evidence>
<comment type="caution">
    <text evidence="8">The sequence shown here is derived from an EMBL/GenBank/DDBJ whole genome shotgun (WGS) entry which is preliminary data.</text>
</comment>
<comment type="similarity">
    <text evidence="6">Belongs to the SOFL plant protein family.</text>
</comment>
<proteinExistence type="inferred from homology"/>
<evidence type="ECO:0000256" key="2">
    <source>
        <dbReference type="ARBA" id="ARBA00022490"/>
    </source>
</evidence>
<evidence type="ECO:0000256" key="7">
    <source>
        <dbReference type="SAM" id="MobiDB-lite"/>
    </source>
</evidence>
<dbReference type="GO" id="GO:0009736">
    <property type="term" value="P:cytokinin-activated signaling pathway"/>
    <property type="evidence" value="ECO:0007669"/>
    <property type="project" value="UniProtKB-KW"/>
</dbReference>
<dbReference type="InterPro" id="IPR044670">
    <property type="entry name" value="SOFL"/>
</dbReference>
<name>A0AAE1SNQ4_9SOLA</name>
<dbReference type="Proteomes" id="UP001291623">
    <property type="component" value="Unassembled WGS sequence"/>
</dbReference>
<evidence type="ECO:0000313" key="9">
    <source>
        <dbReference type="Proteomes" id="UP001291623"/>
    </source>
</evidence>
<sequence length="152" mass="17300">MESSKLPGGTEECSSSESGWTMYIASPTHQYHHEDDGDDERTLRKRDKNVYNDDGDDDNEYVGSDESLTSDASSSPAHQEVCTSIDKSHRKLQFKHAEKETKKFSSKEHNREVKTELYDSKIKAAKEDSGHKTKTRIDYASSRSTARRKHVN</sequence>
<keyword evidence="3" id="KW-0203">Cytokinin biosynthesis</keyword>
<feature type="compositionally biased region" description="Low complexity" evidence="7">
    <location>
        <begin position="61"/>
        <end position="75"/>
    </location>
</feature>
<comment type="subcellular location">
    <subcellularLocation>
        <location evidence="1">Cytoplasm</location>
    </subcellularLocation>
</comment>
<keyword evidence="5" id="KW-0539">Nucleus</keyword>
<feature type="compositionally biased region" description="Basic and acidic residues" evidence="7">
    <location>
        <begin position="95"/>
        <end position="137"/>
    </location>
</feature>
<evidence type="ECO:0000256" key="6">
    <source>
        <dbReference type="ARBA" id="ARBA00024199"/>
    </source>
</evidence>
<evidence type="ECO:0000256" key="4">
    <source>
        <dbReference type="ARBA" id="ARBA00022864"/>
    </source>
</evidence>
<reference evidence="8" key="1">
    <citation type="submission" date="2023-12" db="EMBL/GenBank/DDBJ databases">
        <title>Genome assembly of Anisodus tanguticus.</title>
        <authorList>
            <person name="Wang Y.-J."/>
        </authorList>
    </citation>
    <scope>NUCLEOTIDE SEQUENCE</scope>
    <source>
        <strain evidence="8">KB-2021</strain>
        <tissue evidence="8">Leaf</tissue>
    </source>
</reference>
<organism evidence="8 9">
    <name type="scientific">Anisodus tanguticus</name>
    <dbReference type="NCBI Taxonomy" id="243964"/>
    <lineage>
        <taxon>Eukaryota</taxon>
        <taxon>Viridiplantae</taxon>
        <taxon>Streptophyta</taxon>
        <taxon>Embryophyta</taxon>
        <taxon>Tracheophyta</taxon>
        <taxon>Spermatophyta</taxon>
        <taxon>Magnoliopsida</taxon>
        <taxon>eudicotyledons</taxon>
        <taxon>Gunneridae</taxon>
        <taxon>Pentapetalae</taxon>
        <taxon>asterids</taxon>
        <taxon>lamiids</taxon>
        <taxon>Solanales</taxon>
        <taxon>Solanaceae</taxon>
        <taxon>Solanoideae</taxon>
        <taxon>Hyoscyameae</taxon>
        <taxon>Anisodus</taxon>
    </lineage>
</organism>
<feature type="compositionally biased region" description="Low complexity" evidence="7">
    <location>
        <begin position="8"/>
        <end position="19"/>
    </location>
</feature>
<keyword evidence="4" id="KW-0932">Cytokinin signaling pathway</keyword>
<evidence type="ECO:0000256" key="1">
    <source>
        <dbReference type="ARBA" id="ARBA00004496"/>
    </source>
</evidence>
<evidence type="ECO:0000256" key="3">
    <source>
        <dbReference type="ARBA" id="ARBA00022712"/>
    </source>
</evidence>
<feature type="region of interest" description="Disordered" evidence="7">
    <location>
        <begin position="1"/>
        <end position="152"/>
    </location>
</feature>
<accession>A0AAE1SNQ4</accession>
<dbReference type="PANTHER" id="PTHR33347:SF21">
    <property type="match status" value="1"/>
</dbReference>
<protein>
    <submittedName>
        <fullName evidence="8">Uncharacterized protein</fullName>
    </submittedName>
</protein>
<dbReference type="GO" id="GO:0005737">
    <property type="term" value="C:cytoplasm"/>
    <property type="evidence" value="ECO:0007669"/>
    <property type="project" value="UniProtKB-SubCell"/>
</dbReference>